<dbReference type="PANTHER" id="PTHR31025:SF29">
    <property type="entry name" value="SI:CH211-196P9.1"/>
    <property type="match status" value="1"/>
</dbReference>
<evidence type="ECO:0000313" key="2">
    <source>
        <dbReference type="Proteomes" id="UP001152622"/>
    </source>
</evidence>
<organism evidence="1 2">
    <name type="scientific">Synaphobranchus kaupii</name>
    <name type="common">Kaup's arrowtooth eel</name>
    <dbReference type="NCBI Taxonomy" id="118154"/>
    <lineage>
        <taxon>Eukaryota</taxon>
        <taxon>Metazoa</taxon>
        <taxon>Chordata</taxon>
        <taxon>Craniata</taxon>
        <taxon>Vertebrata</taxon>
        <taxon>Euteleostomi</taxon>
        <taxon>Actinopterygii</taxon>
        <taxon>Neopterygii</taxon>
        <taxon>Teleostei</taxon>
        <taxon>Anguilliformes</taxon>
        <taxon>Synaphobranchidae</taxon>
        <taxon>Synaphobranchus</taxon>
    </lineage>
</organism>
<dbReference type="Proteomes" id="UP001152622">
    <property type="component" value="Chromosome 5"/>
</dbReference>
<reference evidence="1" key="1">
    <citation type="journal article" date="2023" name="Science">
        <title>Genome structures resolve the early diversification of teleost fishes.</title>
        <authorList>
            <person name="Parey E."/>
            <person name="Louis A."/>
            <person name="Montfort J."/>
            <person name="Bouchez O."/>
            <person name="Roques C."/>
            <person name="Iampietro C."/>
            <person name="Lluch J."/>
            <person name="Castinel A."/>
            <person name="Donnadieu C."/>
            <person name="Desvignes T."/>
            <person name="Floi Bucao C."/>
            <person name="Jouanno E."/>
            <person name="Wen M."/>
            <person name="Mejri S."/>
            <person name="Dirks R."/>
            <person name="Jansen H."/>
            <person name="Henkel C."/>
            <person name="Chen W.J."/>
            <person name="Zahm M."/>
            <person name="Cabau C."/>
            <person name="Klopp C."/>
            <person name="Thompson A.W."/>
            <person name="Robinson-Rechavi M."/>
            <person name="Braasch I."/>
            <person name="Lecointre G."/>
            <person name="Bobe J."/>
            <person name="Postlethwait J.H."/>
            <person name="Berthelot C."/>
            <person name="Roest Crollius H."/>
            <person name="Guiguen Y."/>
        </authorList>
    </citation>
    <scope>NUCLEOTIDE SEQUENCE</scope>
    <source>
        <strain evidence="1">WJC10195</strain>
    </source>
</reference>
<dbReference type="AlphaFoldDB" id="A0A9Q1IZ75"/>
<comment type="caution">
    <text evidence="1">The sequence shown here is derived from an EMBL/GenBank/DDBJ whole genome shotgun (WGS) entry which is preliminary data.</text>
</comment>
<proteinExistence type="predicted"/>
<evidence type="ECO:0000313" key="1">
    <source>
        <dbReference type="EMBL" id="KAJ8359373.1"/>
    </source>
</evidence>
<name>A0A9Q1IZ75_SYNKA</name>
<sequence length="179" mass="20766">MMSRNTASLSEDQLQDDHCREAISLMMYTTDQQVVLLKMRDTFEYRQKLVHDQQNSDTILKVFPRFLDVKGLSCSSLENHLMEMQNNHQPYLLVSGMTKADIHSFFIAMDKTLIPCQATPTLAAFDKLFKSHFVFSVKYDESLCSMFTFVQTTVYNIDMGKTRESPKIRELRAKVLNKC</sequence>
<dbReference type="OrthoDB" id="7687839at2759"/>
<dbReference type="PANTHER" id="PTHR31025">
    <property type="entry name" value="SI:CH211-196P9.1-RELATED"/>
    <property type="match status" value="1"/>
</dbReference>
<gene>
    <name evidence="1" type="ORF">SKAU_G00158980</name>
</gene>
<accession>A0A9Q1IZ75</accession>
<keyword evidence="2" id="KW-1185">Reference proteome</keyword>
<protein>
    <submittedName>
        <fullName evidence="1">Uncharacterized protein</fullName>
    </submittedName>
</protein>
<dbReference type="EMBL" id="JAINUF010000005">
    <property type="protein sequence ID" value="KAJ8359373.1"/>
    <property type="molecule type" value="Genomic_DNA"/>
</dbReference>